<dbReference type="PANTHER" id="PTHR43861:SF3">
    <property type="entry name" value="PUTATIVE (AFU_ORTHOLOGUE AFUA_2G14390)-RELATED"/>
    <property type="match status" value="1"/>
</dbReference>
<keyword evidence="3" id="KW-0489">Methyltransferase</keyword>
<dbReference type="Pfam" id="PF13489">
    <property type="entry name" value="Methyltransf_23"/>
    <property type="match status" value="1"/>
</dbReference>
<name>A0A418Y8Q6_9BURK</name>
<gene>
    <name evidence="3" type="ORF">D3872_00080</name>
</gene>
<dbReference type="SUPFAM" id="SSF53335">
    <property type="entry name" value="S-adenosyl-L-methionine-dependent methyltransferases"/>
    <property type="match status" value="1"/>
</dbReference>
<keyword evidence="4" id="KW-1185">Reference proteome</keyword>
<sequence>MRLCRSGAPAGHCSPVRGRGRHGVDAKNAGADKPTRPARTNSPYSHTKEFAVTSIVDNSYQLGYFRDNDDSLRRLKAQASIVLDKEIEHLRAAGLADHQHVLDIGCGPGIISTAIAMRTAPCRLVAGDVNDISIAETRRQFDTNGIANAEVKLLNVYDESLAELGKFDFVYSRLLFQHLSDPIRAMANVRASLAEKGRFCICDIDDSWLSIAPDTPEFGAFIARAGQAQAQRGGDRHVGSKLASYMKQSGFADIQSSVLMVTTDMIGKDAFCDLVFGYKLECIPDAELATARQELDQIRERIFAPEGWAAVGVFFVSGQLAGTAAPGA</sequence>
<dbReference type="InterPro" id="IPR029063">
    <property type="entry name" value="SAM-dependent_MTases_sf"/>
</dbReference>
<evidence type="ECO:0000313" key="4">
    <source>
        <dbReference type="Proteomes" id="UP000284006"/>
    </source>
</evidence>
<reference evidence="3 4" key="1">
    <citation type="submission" date="2018-09" db="EMBL/GenBank/DDBJ databases">
        <authorList>
            <person name="Zhu H."/>
        </authorList>
    </citation>
    <scope>NUCLEOTIDE SEQUENCE [LARGE SCALE GENOMIC DNA]</scope>
    <source>
        <strain evidence="3 4">K1S02-61</strain>
    </source>
</reference>
<dbReference type="GO" id="GO:0008168">
    <property type="term" value="F:methyltransferase activity"/>
    <property type="evidence" value="ECO:0007669"/>
    <property type="project" value="UniProtKB-KW"/>
</dbReference>
<organism evidence="3 4">
    <name type="scientific">Massilia cavernae</name>
    <dbReference type="NCBI Taxonomy" id="2320864"/>
    <lineage>
        <taxon>Bacteria</taxon>
        <taxon>Pseudomonadati</taxon>
        <taxon>Pseudomonadota</taxon>
        <taxon>Betaproteobacteria</taxon>
        <taxon>Burkholderiales</taxon>
        <taxon>Oxalobacteraceae</taxon>
        <taxon>Telluria group</taxon>
        <taxon>Massilia</taxon>
    </lineage>
</organism>
<dbReference type="OrthoDB" id="323463at2"/>
<protein>
    <submittedName>
        <fullName evidence="3">Class I SAM-dependent methyltransferase</fullName>
    </submittedName>
</protein>
<dbReference type="Proteomes" id="UP000284006">
    <property type="component" value="Unassembled WGS sequence"/>
</dbReference>
<dbReference type="PANTHER" id="PTHR43861">
    <property type="entry name" value="TRANS-ACONITATE 2-METHYLTRANSFERASE-RELATED"/>
    <property type="match status" value="1"/>
</dbReference>
<dbReference type="CDD" id="cd02440">
    <property type="entry name" value="AdoMet_MTases"/>
    <property type="match status" value="1"/>
</dbReference>
<evidence type="ECO:0000256" key="2">
    <source>
        <dbReference type="SAM" id="MobiDB-lite"/>
    </source>
</evidence>
<dbReference type="GO" id="GO:0032259">
    <property type="term" value="P:methylation"/>
    <property type="evidence" value="ECO:0007669"/>
    <property type="project" value="UniProtKB-KW"/>
</dbReference>
<dbReference type="AlphaFoldDB" id="A0A418Y8Q6"/>
<evidence type="ECO:0000313" key="3">
    <source>
        <dbReference type="EMBL" id="RJG27996.1"/>
    </source>
</evidence>
<proteinExistence type="predicted"/>
<evidence type="ECO:0000256" key="1">
    <source>
        <dbReference type="ARBA" id="ARBA00022679"/>
    </source>
</evidence>
<feature type="region of interest" description="Disordered" evidence="2">
    <location>
        <begin position="1"/>
        <end position="45"/>
    </location>
</feature>
<comment type="caution">
    <text evidence="3">The sequence shown here is derived from an EMBL/GenBank/DDBJ whole genome shotgun (WGS) entry which is preliminary data.</text>
</comment>
<dbReference type="EMBL" id="QYUP01000002">
    <property type="protein sequence ID" value="RJG27996.1"/>
    <property type="molecule type" value="Genomic_DNA"/>
</dbReference>
<accession>A0A418Y8Q6</accession>
<keyword evidence="1 3" id="KW-0808">Transferase</keyword>
<dbReference type="Gene3D" id="3.40.50.150">
    <property type="entry name" value="Vaccinia Virus protein VP39"/>
    <property type="match status" value="1"/>
</dbReference>